<organism evidence="19 20">
    <name type="scientific">Pseudohalioglobus lutimaris</name>
    <dbReference type="NCBI Taxonomy" id="1737061"/>
    <lineage>
        <taxon>Bacteria</taxon>
        <taxon>Pseudomonadati</taxon>
        <taxon>Pseudomonadota</taxon>
        <taxon>Gammaproteobacteria</taxon>
        <taxon>Cellvibrionales</taxon>
        <taxon>Halieaceae</taxon>
        <taxon>Pseudohalioglobus</taxon>
    </lineage>
</organism>
<dbReference type="Gene3D" id="1.10.486.10">
    <property type="entry name" value="PCRA, domain 4"/>
    <property type="match status" value="1"/>
</dbReference>
<dbReference type="InterPro" id="IPR011604">
    <property type="entry name" value="PDDEXK-like_dom_sf"/>
</dbReference>
<comment type="caution">
    <text evidence="19">The sequence shown here is derived from an EMBL/GenBank/DDBJ whole genome shotgun (WGS) entry which is preliminary data.</text>
</comment>
<dbReference type="PANTHER" id="PTHR11070:SF2">
    <property type="entry name" value="ATP-DEPENDENT DNA HELICASE SRS2"/>
    <property type="match status" value="1"/>
</dbReference>
<dbReference type="InterPro" id="IPR027417">
    <property type="entry name" value="P-loop_NTPase"/>
</dbReference>
<comment type="catalytic activity">
    <reaction evidence="14">
        <text>ATP + H2O = ADP + phosphate + H(+)</text>
        <dbReference type="Rhea" id="RHEA:13065"/>
        <dbReference type="ChEBI" id="CHEBI:15377"/>
        <dbReference type="ChEBI" id="CHEBI:15378"/>
        <dbReference type="ChEBI" id="CHEBI:30616"/>
        <dbReference type="ChEBI" id="CHEBI:43474"/>
        <dbReference type="ChEBI" id="CHEBI:456216"/>
        <dbReference type="EC" id="5.6.2.4"/>
    </reaction>
</comment>
<keyword evidence="1" id="KW-0540">Nuclease</keyword>
<feature type="region of interest" description="Disordered" evidence="16">
    <location>
        <begin position="892"/>
        <end position="921"/>
    </location>
</feature>
<dbReference type="AlphaFoldDB" id="A0A2N5X333"/>
<dbReference type="RefSeq" id="WP_101517962.1">
    <property type="nucleotide sequence ID" value="NZ_PKUS01000010.1"/>
</dbReference>
<dbReference type="GO" id="GO:0000725">
    <property type="term" value="P:recombinational repair"/>
    <property type="evidence" value="ECO:0007669"/>
    <property type="project" value="TreeGrafter"/>
</dbReference>
<protein>
    <recommendedName>
        <fullName evidence="12">DNA 3'-5' helicase</fullName>
        <ecNumber evidence="12">5.6.2.4</ecNumber>
    </recommendedName>
    <alternativeName>
        <fullName evidence="13">DNA 3'-5' helicase II</fullName>
    </alternativeName>
</protein>
<dbReference type="InterPro" id="IPR014016">
    <property type="entry name" value="UvrD-like_ATP-bd"/>
</dbReference>
<dbReference type="EMBL" id="PKUS01000010">
    <property type="protein sequence ID" value="PLW68889.1"/>
    <property type="molecule type" value="Genomic_DNA"/>
</dbReference>
<evidence type="ECO:0000256" key="11">
    <source>
        <dbReference type="ARBA" id="ARBA00034617"/>
    </source>
</evidence>
<dbReference type="PROSITE" id="PS51217">
    <property type="entry name" value="UVRD_HELICASE_CTER"/>
    <property type="match status" value="1"/>
</dbReference>
<keyword evidence="8" id="KW-0238">DNA-binding</keyword>
<dbReference type="SUPFAM" id="SSF52540">
    <property type="entry name" value="P-loop containing nucleoside triphosphate hydrolases"/>
    <property type="match status" value="1"/>
</dbReference>
<evidence type="ECO:0000256" key="16">
    <source>
        <dbReference type="SAM" id="MobiDB-lite"/>
    </source>
</evidence>
<evidence type="ECO:0000256" key="5">
    <source>
        <dbReference type="ARBA" id="ARBA00022806"/>
    </source>
</evidence>
<dbReference type="PROSITE" id="PS51198">
    <property type="entry name" value="UVRD_HELICASE_ATP_BIND"/>
    <property type="match status" value="1"/>
</dbReference>
<keyword evidence="20" id="KW-1185">Reference proteome</keyword>
<evidence type="ECO:0000259" key="18">
    <source>
        <dbReference type="PROSITE" id="PS51217"/>
    </source>
</evidence>
<dbReference type="GO" id="GO:0003677">
    <property type="term" value="F:DNA binding"/>
    <property type="evidence" value="ECO:0007669"/>
    <property type="project" value="UniProtKB-KW"/>
</dbReference>
<dbReference type="InterPro" id="IPR014017">
    <property type="entry name" value="DNA_helicase_UvrD-like_C"/>
</dbReference>
<feature type="binding site" evidence="15">
    <location>
        <begin position="23"/>
        <end position="30"/>
    </location>
    <ligand>
        <name>ATP</name>
        <dbReference type="ChEBI" id="CHEBI:30616"/>
    </ligand>
</feature>
<keyword evidence="2 15" id="KW-0547">Nucleotide-binding</keyword>
<dbReference type="InterPro" id="IPR038726">
    <property type="entry name" value="PDDEXK_AddAB-type"/>
</dbReference>
<evidence type="ECO:0000256" key="15">
    <source>
        <dbReference type="PROSITE-ProRule" id="PRU00560"/>
    </source>
</evidence>
<reference evidence="19 20" key="1">
    <citation type="submission" date="2018-01" db="EMBL/GenBank/DDBJ databases">
        <title>The draft genome sequence of Halioglobus lutimaris HF004.</title>
        <authorList>
            <person name="Du Z.-J."/>
            <person name="Shi M.-J."/>
        </authorList>
    </citation>
    <scope>NUCLEOTIDE SEQUENCE [LARGE SCALE GENOMIC DNA]</scope>
    <source>
        <strain evidence="19 20">HF004</strain>
    </source>
</reference>
<dbReference type="InterPro" id="IPR000212">
    <property type="entry name" value="DNA_helicase_UvrD/REP"/>
</dbReference>
<evidence type="ECO:0000256" key="14">
    <source>
        <dbReference type="ARBA" id="ARBA00048988"/>
    </source>
</evidence>
<keyword evidence="3" id="KW-0227">DNA damage</keyword>
<gene>
    <name evidence="19" type="ORF">C0039_09695</name>
</gene>
<evidence type="ECO:0000256" key="4">
    <source>
        <dbReference type="ARBA" id="ARBA00022801"/>
    </source>
</evidence>
<name>A0A2N5X333_9GAMM</name>
<keyword evidence="5 15" id="KW-0347">Helicase</keyword>
<dbReference type="Gene3D" id="3.40.50.300">
    <property type="entry name" value="P-loop containing nucleotide triphosphate hydrolases"/>
    <property type="match status" value="4"/>
</dbReference>
<evidence type="ECO:0000256" key="12">
    <source>
        <dbReference type="ARBA" id="ARBA00034808"/>
    </source>
</evidence>
<accession>A0A2N5X333</accession>
<evidence type="ECO:0000256" key="3">
    <source>
        <dbReference type="ARBA" id="ARBA00022763"/>
    </source>
</evidence>
<dbReference type="PANTHER" id="PTHR11070">
    <property type="entry name" value="UVRD / RECB / PCRA DNA HELICASE FAMILY MEMBER"/>
    <property type="match status" value="1"/>
</dbReference>
<comment type="catalytic activity">
    <reaction evidence="11">
        <text>Couples ATP hydrolysis with the unwinding of duplex DNA by translocating in the 3'-5' direction.</text>
        <dbReference type="EC" id="5.6.2.4"/>
    </reaction>
</comment>
<sequence>MSIADAAERATALDVTRSFCVSAPAGSGKTELLIQRYLALLGRVQRPEQVLAITFTRKAAAEMRERVLQALAAAEQSQATAGEHEQITRQLAEQALATSAAHNWQLTRDVSRLNIKTIDSFCAGLTRQMPVLSRFGGQAQAVDNALPLYREAVQELFAMAGSSRPEMADLDALLLHFDNNWEQLAQLLVAMLGKRDQWHEYMGARTSPQQAEARLQQTVSAVILETLTDLSERLGAWHDELLDLLCYARGHLGEPVPDDFPSATEADLHGWRALGDMLLTQGGTFRKSVNVRNGFPTGDDEAKARKAHFADLVKRMAAIPDLQEELAAIAWLPSMDSNAHSWQMVIHLSHVLPLLAACLLLVFERRGVVDHSQVALSALDALGEDDAPTELALRLDYSIEHILVDEFQDTAINQYRLVERLTRGWGEHNGQNPSAPRTIFIVGDGMQSIYGFRNANVGLFLKAREQGFNGVMPVALALRSNFRSESGVVDWVNESFRMAFPVQDNVRRGRVSFTAAVAVKPAAADPAVNLHGFWGEGAREQEAQWMAETLQRGLADPTLRSIAVLGRSRGQLAPLMQILRSRGIPFAAQDMDSLASSPAIGDLLTLCRALANPADRVAWLAMLRAPWCGLELADLHAITVASEHPGCQSIQALLLDDSLPAGLSAAGAVNLKRVAQCLRWARSKRDRLALRVWLEQLWQYLGGPDSLVDARYLQDAERFLQLLQEAELEGAGLDIDWLQERVDRLYAAGETPDAKLQVMTLHKAKGLEFDWVLIPALGRSTRGDSRDILLWDEYNSPSGQRGFLLAADDHSDDKTPGLYNFLKRQRREKSRLETTRLLYVGATRAVRKLTLSACVATGEDTGTEVPQLKPPGEGSLLAPIWPVFEQQMQLHPRSEPVPAASSTGRPLLRLEQPPTPPQVAVAPADAGANIPQPALNWLDRHVGNVIHEVLEDLSRDAELPDGVSAQLESAVRRSLQNRGIFGVQLDSAQQRVVASLQSTLADENGGRWLLSARHRESHSELPLTINDQGKPRDIIVDRTFIDAETGHRWIVDYKSSVPAADMPLAQFLAEEAARYGPQLRLYRDSLAARGEEPLRCALYFTALAALHHLVELDLG</sequence>
<dbReference type="OrthoDB" id="9810135at2"/>
<dbReference type="GO" id="GO:0005524">
    <property type="term" value="F:ATP binding"/>
    <property type="evidence" value="ECO:0007669"/>
    <property type="project" value="UniProtKB-UniRule"/>
</dbReference>
<evidence type="ECO:0000256" key="7">
    <source>
        <dbReference type="ARBA" id="ARBA00022840"/>
    </source>
</evidence>
<evidence type="ECO:0000256" key="6">
    <source>
        <dbReference type="ARBA" id="ARBA00022839"/>
    </source>
</evidence>
<dbReference type="EC" id="5.6.2.4" evidence="12"/>
<dbReference type="GO" id="GO:0033202">
    <property type="term" value="C:DNA helicase complex"/>
    <property type="evidence" value="ECO:0007669"/>
    <property type="project" value="TreeGrafter"/>
</dbReference>
<keyword evidence="10" id="KW-0413">Isomerase</keyword>
<keyword evidence="9" id="KW-0234">DNA repair</keyword>
<evidence type="ECO:0000256" key="10">
    <source>
        <dbReference type="ARBA" id="ARBA00023235"/>
    </source>
</evidence>
<dbReference type="Pfam" id="PF12705">
    <property type="entry name" value="PDDEXK_1"/>
    <property type="match status" value="1"/>
</dbReference>
<dbReference type="Gene3D" id="3.90.320.10">
    <property type="match status" value="1"/>
</dbReference>
<keyword evidence="7 15" id="KW-0067">ATP-binding</keyword>
<dbReference type="InterPro" id="IPR011335">
    <property type="entry name" value="Restrct_endonuc-II-like"/>
</dbReference>
<dbReference type="Pfam" id="PF13361">
    <property type="entry name" value="UvrD_C"/>
    <property type="match status" value="2"/>
</dbReference>
<dbReference type="SUPFAM" id="SSF52980">
    <property type="entry name" value="Restriction endonuclease-like"/>
    <property type="match status" value="1"/>
</dbReference>
<proteinExistence type="predicted"/>
<dbReference type="GO" id="GO:0043138">
    <property type="term" value="F:3'-5' DNA helicase activity"/>
    <property type="evidence" value="ECO:0007669"/>
    <property type="project" value="UniProtKB-EC"/>
</dbReference>
<evidence type="ECO:0000313" key="20">
    <source>
        <dbReference type="Proteomes" id="UP000235005"/>
    </source>
</evidence>
<evidence type="ECO:0000259" key="17">
    <source>
        <dbReference type="PROSITE" id="PS51198"/>
    </source>
</evidence>
<evidence type="ECO:0000256" key="8">
    <source>
        <dbReference type="ARBA" id="ARBA00023125"/>
    </source>
</evidence>
<dbReference type="Proteomes" id="UP000235005">
    <property type="component" value="Unassembled WGS sequence"/>
</dbReference>
<evidence type="ECO:0000256" key="2">
    <source>
        <dbReference type="ARBA" id="ARBA00022741"/>
    </source>
</evidence>
<evidence type="ECO:0000313" key="19">
    <source>
        <dbReference type="EMBL" id="PLW68889.1"/>
    </source>
</evidence>
<keyword evidence="4 15" id="KW-0378">Hydrolase</keyword>
<feature type="domain" description="UvrD-like helicase C-terminal" evidence="18">
    <location>
        <begin position="486"/>
        <end position="766"/>
    </location>
</feature>
<dbReference type="GO" id="GO:0005829">
    <property type="term" value="C:cytosol"/>
    <property type="evidence" value="ECO:0007669"/>
    <property type="project" value="TreeGrafter"/>
</dbReference>
<keyword evidence="6" id="KW-0269">Exonuclease</keyword>
<evidence type="ECO:0000256" key="13">
    <source>
        <dbReference type="ARBA" id="ARBA00034923"/>
    </source>
</evidence>
<feature type="domain" description="UvrD-like helicase ATP-binding" evidence="17">
    <location>
        <begin position="2"/>
        <end position="485"/>
    </location>
</feature>
<evidence type="ECO:0000256" key="1">
    <source>
        <dbReference type="ARBA" id="ARBA00022722"/>
    </source>
</evidence>
<dbReference type="Pfam" id="PF00580">
    <property type="entry name" value="UvrD-helicase"/>
    <property type="match status" value="1"/>
</dbReference>
<dbReference type="GO" id="GO:0004527">
    <property type="term" value="F:exonuclease activity"/>
    <property type="evidence" value="ECO:0007669"/>
    <property type="project" value="UniProtKB-KW"/>
</dbReference>
<evidence type="ECO:0000256" key="9">
    <source>
        <dbReference type="ARBA" id="ARBA00023204"/>
    </source>
</evidence>